<keyword evidence="1" id="KW-1133">Transmembrane helix</keyword>
<dbReference type="AlphaFoldDB" id="A0A1Y1VYG5"/>
<protein>
    <submittedName>
        <fullName evidence="2">Uncharacterized protein</fullName>
    </submittedName>
</protein>
<name>A0A1Y1VYG5_9FUNG</name>
<feature type="transmembrane region" description="Helical" evidence="1">
    <location>
        <begin position="28"/>
        <end position="52"/>
    </location>
</feature>
<dbReference type="RefSeq" id="XP_040740303.1">
    <property type="nucleotide sequence ID" value="XM_040888622.1"/>
</dbReference>
<dbReference type="OrthoDB" id="5543693at2759"/>
<evidence type="ECO:0000256" key="1">
    <source>
        <dbReference type="SAM" id="Phobius"/>
    </source>
</evidence>
<keyword evidence="3" id="KW-1185">Reference proteome</keyword>
<keyword evidence="1" id="KW-0472">Membrane</keyword>
<organism evidence="2 3">
    <name type="scientific">Linderina pennispora</name>
    <dbReference type="NCBI Taxonomy" id="61395"/>
    <lineage>
        <taxon>Eukaryota</taxon>
        <taxon>Fungi</taxon>
        <taxon>Fungi incertae sedis</taxon>
        <taxon>Zoopagomycota</taxon>
        <taxon>Kickxellomycotina</taxon>
        <taxon>Kickxellomycetes</taxon>
        <taxon>Kickxellales</taxon>
        <taxon>Kickxellaceae</taxon>
        <taxon>Linderina</taxon>
    </lineage>
</organism>
<accession>A0A1Y1VYG5</accession>
<comment type="caution">
    <text evidence="2">The sequence shown here is derived from an EMBL/GenBank/DDBJ whole genome shotgun (WGS) entry which is preliminary data.</text>
</comment>
<dbReference type="Proteomes" id="UP000193922">
    <property type="component" value="Unassembled WGS sequence"/>
</dbReference>
<sequence>MDSSPGKLYPSHPFTLADVETRRKFRMIIALQVVLSLLILLWMVYIATSYASTKSTRIEWTNDWIILVSALLIVVNLASIVITVRKYRGTVYFLKDPSHPPDLILSGDLPSGVTFWKTKKKAVFEKDVECDTK</sequence>
<proteinExistence type="predicted"/>
<dbReference type="GeneID" id="63805270"/>
<gene>
    <name evidence="2" type="ORF">DL89DRAFT_270227</name>
</gene>
<dbReference type="EMBL" id="MCFD01000016">
    <property type="protein sequence ID" value="ORX66293.1"/>
    <property type="molecule type" value="Genomic_DNA"/>
</dbReference>
<evidence type="ECO:0000313" key="2">
    <source>
        <dbReference type="EMBL" id="ORX66293.1"/>
    </source>
</evidence>
<evidence type="ECO:0000313" key="3">
    <source>
        <dbReference type="Proteomes" id="UP000193922"/>
    </source>
</evidence>
<reference evidence="2 3" key="1">
    <citation type="submission" date="2016-07" db="EMBL/GenBank/DDBJ databases">
        <title>Pervasive Adenine N6-methylation of Active Genes in Fungi.</title>
        <authorList>
            <consortium name="DOE Joint Genome Institute"/>
            <person name="Mondo S.J."/>
            <person name="Dannebaum R.O."/>
            <person name="Kuo R.C."/>
            <person name="Labutti K."/>
            <person name="Haridas S."/>
            <person name="Kuo A."/>
            <person name="Salamov A."/>
            <person name="Ahrendt S.R."/>
            <person name="Lipzen A."/>
            <person name="Sullivan W."/>
            <person name="Andreopoulos W.B."/>
            <person name="Clum A."/>
            <person name="Lindquist E."/>
            <person name="Daum C."/>
            <person name="Ramamoorthy G.K."/>
            <person name="Gryganskyi A."/>
            <person name="Culley D."/>
            <person name="Magnuson J.K."/>
            <person name="James T.Y."/>
            <person name="O'Malley M.A."/>
            <person name="Stajich J.E."/>
            <person name="Spatafora J.W."/>
            <person name="Visel A."/>
            <person name="Grigoriev I.V."/>
        </authorList>
    </citation>
    <scope>NUCLEOTIDE SEQUENCE [LARGE SCALE GENOMIC DNA]</scope>
    <source>
        <strain evidence="2 3">ATCC 12442</strain>
    </source>
</reference>
<keyword evidence="1" id="KW-0812">Transmembrane</keyword>
<feature type="transmembrane region" description="Helical" evidence="1">
    <location>
        <begin position="64"/>
        <end position="84"/>
    </location>
</feature>